<protein>
    <submittedName>
        <fullName evidence="9">DMT family transporter</fullName>
    </submittedName>
</protein>
<organism evidence="9 10">
    <name type="scientific">Levilactobacillus tongjiangensis</name>
    <dbReference type="NCBI Taxonomy" id="2486023"/>
    <lineage>
        <taxon>Bacteria</taxon>
        <taxon>Bacillati</taxon>
        <taxon>Bacillota</taxon>
        <taxon>Bacilli</taxon>
        <taxon>Lactobacillales</taxon>
        <taxon>Lactobacillaceae</taxon>
        <taxon>Levilactobacillus</taxon>
    </lineage>
</organism>
<proteinExistence type="inferred from homology"/>
<keyword evidence="3" id="KW-1003">Cell membrane</keyword>
<sequence>MKGIFWAIVASAMWGVSGTVLQFISQGQSIPASWFLSARTLGAGIVLILISLIFYGKETFTIFRSWREVGWLLAYGLLGLGANLMTFYMSVQTGNSAASTILQYLSPLFIVVGSLLFKHDRPLRSDLVAFAVAMIGVFLAITRGDVTRLSIPFDSLMWGIGSGLTAAFYVTLPRPLIKQYGHSPITVLGWGTLVAGVAFNLVHPVWVSMPPITTELVVSMSTVIIVGTIVPFALVLYSTRFAPSDVISIVDATQPVVTFILSIIFLSLKVSIAEIVGSALVILAIYLLQQGRRKVEPFRQ</sequence>
<name>A0ABW1SR32_9LACO</name>
<feature type="transmembrane region" description="Helical" evidence="7">
    <location>
        <begin position="156"/>
        <end position="173"/>
    </location>
</feature>
<reference evidence="10" key="1">
    <citation type="journal article" date="2019" name="Int. J. Syst. Evol. Microbiol.">
        <title>The Global Catalogue of Microorganisms (GCM) 10K type strain sequencing project: providing services to taxonomists for standard genome sequencing and annotation.</title>
        <authorList>
            <consortium name="The Broad Institute Genomics Platform"/>
            <consortium name="The Broad Institute Genome Sequencing Center for Infectious Disease"/>
            <person name="Wu L."/>
            <person name="Ma J."/>
        </authorList>
    </citation>
    <scope>NUCLEOTIDE SEQUENCE [LARGE SCALE GENOMIC DNA]</scope>
    <source>
        <strain evidence="10">CCM 8905</strain>
    </source>
</reference>
<keyword evidence="4 7" id="KW-0812">Transmembrane</keyword>
<feature type="domain" description="EamA" evidence="8">
    <location>
        <begin position="1"/>
        <end position="141"/>
    </location>
</feature>
<comment type="caution">
    <text evidence="9">The sequence shown here is derived from an EMBL/GenBank/DDBJ whole genome shotgun (WGS) entry which is preliminary data.</text>
</comment>
<evidence type="ECO:0000313" key="10">
    <source>
        <dbReference type="Proteomes" id="UP001596254"/>
    </source>
</evidence>
<dbReference type="Pfam" id="PF00892">
    <property type="entry name" value="EamA"/>
    <property type="match status" value="2"/>
</dbReference>
<evidence type="ECO:0000256" key="2">
    <source>
        <dbReference type="ARBA" id="ARBA00007362"/>
    </source>
</evidence>
<feature type="transmembrane region" description="Helical" evidence="7">
    <location>
        <begin position="127"/>
        <end position="144"/>
    </location>
</feature>
<evidence type="ECO:0000256" key="5">
    <source>
        <dbReference type="ARBA" id="ARBA00022989"/>
    </source>
</evidence>
<feature type="transmembrane region" description="Helical" evidence="7">
    <location>
        <begin position="68"/>
        <end position="89"/>
    </location>
</feature>
<dbReference type="InterPro" id="IPR037185">
    <property type="entry name" value="EmrE-like"/>
</dbReference>
<dbReference type="InterPro" id="IPR000620">
    <property type="entry name" value="EamA_dom"/>
</dbReference>
<comment type="similarity">
    <text evidence="2">Belongs to the EamA transporter family.</text>
</comment>
<feature type="transmembrane region" description="Helical" evidence="7">
    <location>
        <begin position="272"/>
        <end position="289"/>
    </location>
</feature>
<accession>A0ABW1SR32</accession>
<feature type="transmembrane region" description="Helical" evidence="7">
    <location>
        <begin position="185"/>
        <end position="206"/>
    </location>
</feature>
<dbReference type="PANTHER" id="PTHR32322">
    <property type="entry name" value="INNER MEMBRANE TRANSPORTER"/>
    <property type="match status" value="1"/>
</dbReference>
<dbReference type="EMBL" id="JBHSSK010000018">
    <property type="protein sequence ID" value="MFC6206969.1"/>
    <property type="molecule type" value="Genomic_DNA"/>
</dbReference>
<evidence type="ECO:0000256" key="6">
    <source>
        <dbReference type="ARBA" id="ARBA00023136"/>
    </source>
</evidence>
<keyword evidence="6 7" id="KW-0472">Membrane</keyword>
<dbReference type="Proteomes" id="UP001596254">
    <property type="component" value="Unassembled WGS sequence"/>
</dbReference>
<feature type="transmembrane region" description="Helical" evidence="7">
    <location>
        <begin position="218"/>
        <end position="239"/>
    </location>
</feature>
<evidence type="ECO:0000256" key="7">
    <source>
        <dbReference type="SAM" id="Phobius"/>
    </source>
</evidence>
<feature type="transmembrane region" description="Helical" evidence="7">
    <location>
        <begin position="101"/>
        <end position="118"/>
    </location>
</feature>
<dbReference type="InterPro" id="IPR050638">
    <property type="entry name" value="AA-Vitamin_Transporters"/>
</dbReference>
<keyword evidence="10" id="KW-1185">Reference proteome</keyword>
<evidence type="ECO:0000256" key="1">
    <source>
        <dbReference type="ARBA" id="ARBA00004651"/>
    </source>
</evidence>
<evidence type="ECO:0000313" key="9">
    <source>
        <dbReference type="EMBL" id="MFC6206969.1"/>
    </source>
</evidence>
<feature type="transmembrane region" description="Helical" evidence="7">
    <location>
        <begin position="34"/>
        <end position="56"/>
    </location>
</feature>
<gene>
    <name evidence="9" type="ORF">ACFP1G_05675</name>
</gene>
<dbReference type="PANTHER" id="PTHR32322:SF18">
    <property type="entry name" value="S-ADENOSYLMETHIONINE_S-ADENOSYLHOMOCYSTEINE TRANSPORTER"/>
    <property type="match status" value="1"/>
</dbReference>
<evidence type="ECO:0000256" key="3">
    <source>
        <dbReference type="ARBA" id="ARBA00022475"/>
    </source>
</evidence>
<evidence type="ECO:0000259" key="8">
    <source>
        <dbReference type="Pfam" id="PF00892"/>
    </source>
</evidence>
<feature type="transmembrane region" description="Helical" evidence="7">
    <location>
        <begin position="246"/>
        <end position="266"/>
    </location>
</feature>
<dbReference type="SUPFAM" id="SSF103481">
    <property type="entry name" value="Multidrug resistance efflux transporter EmrE"/>
    <property type="match status" value="2"/>
</dbReference>
<feature type="domain" description="EamA" evidence="8">
    <location>
        <begin position="157"/>
        <end position="288"/>
    </location>
</feature>
<keyword evidence="5 7" id="KW-1133">Transmembrane helix</keyword>
<evidence type="ECO:0000256" key="4">
    <source>
        <dbReference type="ARBA" id="ARBA00022692"/>
    </source>
</evidence>
<comment type="subcellular location">
    <subcellularLocation>
        <location evidence="1">Cell membrane</location>
        <topology evidence="1">Multi-pass membrane protein</topology>
    </subcellularLocation>
</comment>
<dbReference type="RefSeq" id="WP_125693902.1">
    <property type="nucleotide sequence ID" value="NZ_JBHSSK010000018.1"/>
</dbReference>